<sequence>MAGPVHYEVYVRKTAPAPWSLQMATEDRAHAIQSAEELLADNRAAAVRVTKETLDPETMEFNSVTVLTRGAPEVARKRVVADDQSGPRCGSPEDLYAATARETIGRVLEDWLKRQGVTAFELLHRPDLAELLDAAGIELQHAVQKVAVPESQAVGQPVHDLVRHYQRLADATIGRLVSAGRKNRFPDLAHHSLADLAHRLDGQPERAFIMGGVIAGALKGVRGGRARLERLMDLAERAPMEGPPRALVLVAIEQLLCEMLAARTSLAEVLGPSLDQGASLAAVVRMVAPREVDMLVRQDPKMALQVPVVDGPAARLGARLEAGEFPLLSAALARMVLRELMSPRRLRPNDAAGEIYILRALAMSLTATAGRLLTLEEVQSAFNERSKSLVTADFVAAYVKSCTTVLCEAESLTRLCENVTGLANKRSAARWLSACVGSLRFETEMRGQGATQTAAQKLGVLAGLQRSIRACGLTERDEAEIVTAIGTVGGAVEADARIVAMLARSPAPLTQKLSVLLRLAAGETAPLGPAADRAKAEAVKLFRAPESRAALSAAPEALAPLRSLMQAAGLAA</sequence>
<dbReference type="AlphaFoldDB" id="A0A1I6NUY2"/>
<organism evidence="1 2">
    <name type="scientific">Brevundimonas viscosa</name>
    <dbReference type="NCBI Taxonomy" id="871741"/>
    <lineage>
        <taxon>Bacteria</taxon>
        <taxon>Pseudomonadati</taxon>
        <taxon>Pseudomonadota</taxon>
        <taxon>Alphaproteobacteria</taxon>
        <taxon>Caulobacterales</taxon>
        <taxon>Caulobacteraceae</taxon>
        <taxon>Brevundimonas</taxon>
    </lineage>
</organism>
<name>A0A1I6NUY2_9CAUL</name>
<reference evidence="2" key="1">
    <citation type="submission" date="2016-10" db="EMBL/GenBank/DDBJ databases">
        <authorList>
            <person name="Varghese N."/>
            <person name="Submissions S."/>
        </authorList>
    </citation>
    <scope>NUCLEOTIDE SEQUENCE [LARGE SCALE GENOMIC DNA]</scope>
    <source>
        <strain evidence="2">CGMCC 1.10683</strain>
    </source>
</reference>
<protein>
    <submittedName>
        <fullName evidence="1">Uncharacterized protein</fullName>
    </submittedName>
</protein>
<keyword evidence="2" id="KW-1185">Reference proteome</keyword>
<dbReference type="Proteomes" id="UP000198788">
    <property type="component" value="Unassembled WGS sequence"/>
</dbReference>
<proteinExistence type="predicted"/>
<dbReference type="STRING" id="871741.SAMN05192570_0540"/>
<evidence type="ECO:0000313" key="1">
    <source>
        <dbReference type="EMBL" id="SFS31705.1"/>
    </source>
</evidence>
<gene>
    <name evidence="1" type="ORF">SAMN05192570_0540</name>
</gene>
<dbReference type="EMBL" id="FOZV01000001">
    <property type="protein sequence ID" value="SFS31705.1"/>
    <property type="molecule type" value="Genomic_DNA"/>
</dbReference>
<dbReference type="OrthoDB" id="8481837at2"/>
<evidence type="ECO:0000313" key="2">
    <source>
        <dbReference type="Proteomes" id="UP000198788"/>
    </source>
</evidence>
<dbReference type="RefSeq" id="WP_092306487.1">
    <property type="nucleotide sequence ID" value="NZ_FOZV01000001.1"/>
</dbReference>
<accession>A0A1I6NUY2</accession>